<dbReference type="PANTHER" id="PTHR42939:SF1">
    <property type="entry name" value="ABC TRANSPORTER ATP-BINDING PROTEIN ALBC-RELATED"/>
    <property type="match status" value="1"/>
</dbReference>
<protein>
    <recommendedName>
        <fullName evidence="4">ABC transporter domain-containing protein</fullName>
    </recommendedName>
</protein>
<dbReference type="PROSITE" id="PS50893">
    <property type="entry name" value="ABC_TRANSPORTER_2"/>
    <property type="match status" value="1"/>
</dbReference>
<accession>A0A382M4X9</accession>
<proteinExistence type="predicted"/>
<dbReference type="Gene3D" id="3.40.50.300">
    <property type="entry name" value="P-loop containing nucleotide triphosphate hydrolases"/>
    <property type="match status" value="1"/>
</dbReference>
<dbReference type="PROSITE" id="PS00211">
    <property type="entry name" value="ABC_TRANSPORTER_1"/>
    <property type="match status" value="1"/>
</dbReference>
<evidence type="ECO:0000256" key="3">
    <source>
        <dbReference type="ARBA" id="ARBA00022840"/>
    </source>
</evidence>
<dbReference type="Pfam" id="PF00005">
    <property type="entry name" value="ABC_tran"/>
    <property type="match status" value="1"/>
</dbReference>
<evidence type="ECO:0000313" key="5">
    <source>
        <dbReference type="EMBL" id="SVC43959.1"/>
    </source>
</evidence>
<evidence type="ECO:0000256" key="1">
    <source>
        <dbReference type="ARBA" id="ARBA00022448"/>
    </source>
</evidence>
<reference evidence="5" key="1">
    <citation type="submission" date="2018-05" db="EMBL/GenBank/DDBJ databases">
        <authorList>
            <person name="Lanie J.A."/>
            <person name="Ng W.-L."/>
            <person name="Kazmierczak K.M."/>
            <person name="Andrzejewski T.M."/>
            <person name="Davidsen T.M."/>
            <person name="Wayne K.J."/>
            <person name="Tettelin H."/>
            <person name="Glass J.I."/>
            <person name="Rusch D."/>
            <person name="Podicherti R."/>
            <person name="Tsui H.-C.T."/>
            <person name="Winkler M.E."/>
        </authorList>
    </citation>
    <scope>NUCLEOTIDE SEQUENCE</scope>
</reference>
<organism evidence="5">
    <name type="scientific">marine metagenome</name>
    <dbReference type="NCBI Taxonomy" id="408172"/>
    <lineage>
        <taxon>unclassified sequences</taxon>
        <taxon>metagenomes</taxon>
        <taxon>ecological metagenomes</taxon>
    </lineage>
</organism>
<dbReference type="InterPro" id="IPR027417">
    <property type="entry name" value="P-loop_NTPase"/>
</dbReference>
<dbReference type="EMBL" id="UINC01091300">
    <property type="protein sequence ID" value="SVC43959.1"/>
    <property type="molecule type" value="Genomic_DNA"/>
</dbReference>
<dbReference type="CDD" id="cd03230">
    <property type="entry name" value="ABC_DR_subfamily_A"/>
    <property type="match status" value="1"/>
</dbReference>
<feature type="domain" description="ABC transporter" evidence="4">
    <location>
        <begin position="5"/>
        <end position="162"/>
    </location>
</feature>
<keyword evidence="3" id="KW-0067">ATP-binding</keyword>
<gene>
    <name evidence="5" type="ORF">METZ01_LOCUS296813</name>
</gene>
<feature type="non-terminal residue" evidence="5">
    <location>
        <position position="162"/>
    </location>
</feature>
<dbReference type="SUPFAM" id="SSF52540">
    <property type="entry name" value="P-loop containing nucleoside triphosphate hydrolases"/>
    <property type="match status" value="1"/>
</dbReference>
<keyword evidence="1" id="KW-0813">Transport</keyword>
<dbReference type="AlphaFoldDB" id="A0A382M4X9"/>
<dbReference type="InterPro" id="IPR003439">
    <property type="entry name" value="ABC_transporter-like_ATP-bd"/>
</dbReference>
<sequence length="162" mass="18302">MTTVIKVEKLTKKFGDLTALNEIDFSVLEGEVHGLLGANGAGKTTAMRCLLGLINVTSGDMYLMGEKIKKNNHIQRKDISYLSGDFRSYENMRSIDYFKYLLRLENSKSKRYEDLSNRFDLDFNRKIADLSKGNKQKVGIVQAFMKSPKLLILDEPTGGLDP</sequence>
<dbReference type="InterPro" id="IPR017871">
    <property type="entry name" value="ABC_transporter-like_CS"/>
</dbReference>
<name>A0A382M4X9_9ZZZZ</name>
<evidence type="ECO:0000259" key="4">
    <source>
        <dbReference type="PROSITE" id="PS50893"/>
    </source>
</evidence>
<dbReference type="GO" id="GO:0005524">
    <property type="term" value="F:ATP binding"/>
    <property type="evidence" value="ECO:0007669"/>
    <property type="project" value="UniProtKB-KW"/>
</dbReference>
<dbReference type="InterPro" id="IPR051782">
    <property type="entry name" value="ABC_Transporter_VariousFunc"/>
</dbReference>
<dbReference type="PANTHER" id="PTHR42939">
    <property type="entry name" value="ABC TRANSPORTER ATP-BINDING PROTEIN ALBC-RELATED"/>
    <property type="match status" value="1"/>
</dbReference>
<evidence type="ECO:0000256" key="2">
    <source>
        <dbReference type="ARBA" id="ARBA00022741"/>
    </source>
</evidence>
<keyword evidence="2" id="KW-0547">Nucleotide-binding</keyword>
<dbReference type="GO" id="GO:0016887">
    <property type="term" value="F:ATP hydrolysis activity"/>
    <property type="evidence" value="ECO:0007669"/>
    <property type="project" value="InterPro"/>
</dbReference>